<dbReference type="OrthoDB" id="9812874at2"/>
<gene>
    <name evidence="5" type="primary">rpmF</name>
    <name evidence="6" type="ORF">C5L31_001935</name>
</gene>
<dbReference type="AlphaFoldDB" id="A0A4V3A4G9"/>
<comment type="similarity">
    <text evidence="1 5">Belongs to the bacterial ribosomal protein bL32 family.</text>
</comment>
<dbReference type="SUPFAM" id="SSF57829">
    <property type="entry name" value="Zn-binding ribosomal proteins"/>
    <property type="match status" value="1"/>
</dbReference>
<dbReference type="GO" id="GO:0015934">
    <property type="term" value="C:large ribosomal subunit"/>
    <property type="evidence" value="ECO:0007669"/>
    <property type="project" value="InterPro"/>
</dbReference>
<evidence type="ECO:0000256" key="4">
    <source>
        <dbReference type="ARBA" id="ARBA00035178"/>
    </source>
</evidence>
<protein>
    <recommendedName>
        <fullName evidence="4 5">Large ribosomal subunit protein bL32</fullName>
    </recommendedName>
</protein>
<organism evidence="6 7">
    <name type="scientific">Secundilactobacillus malefermentans</name>
    <dbReference type="NCBI Taxonomy" id="176292"/>
    <lineage>
        <taxon>Bacteria</taxon>
        <taxon>Bacillati</taxon>
        <taxon>Bacillota</taxon>
        <taxon>Bacilli</taxon>
        <taxon>Lactobacillales</taxon>
        <taxon>Lactobacillaceae</taxon>
        <taxon>Secundilactobacillus</taxon>
    </lineage>
</organism>
<dbReference type="GO" id="GO:0003735">
    <property type="term" value="F:structural constituent of ribosome"/>
    <property type="evidence" value="ECO:0007669"/>
    <property type="project" value="InterPro"/>
</dbReference>
<dbReference type="Pfam" id="PF01783">
    <property type="entry name" value="Ribosomal_L32p"/>
    <property type="match status" value="1"/>
</dbReference>
<dbReference type="PANTHER" id="PTHR35534:SF1">
    <property type="entry name" value="LARGE RIBOSOMAL SUBUNIT PROTEIN BL32"/>
    <property type="match status" value="1"/>
</dbReference>
<keyword evidence="7" id="KW-1185">Reference proteome</keyword>
<evidence type="ECO:0000313" key="6">
    <source>
        <dbReference type="EMBL" id="TDG81028.1"/>
    </source>
</evidence>
<evidence type="ECO:0000256" key="5">
    <source>
        <dbReference type="HAMAP-Rule" id="MF_00340"/>
    </source>
</evidence>
<name>A0A4V3A4G9_9LACO</name>
<dbReference type="PANTHER" id="PTHR35534">
    <property type="entry name" value="50S RIBOSOMAL PROTEIN L32"/>
    <property type="match status" value="1"/>
</dbReference>
<dbReference type="EMBL" id="PUFO01000001">
    <property type="protein sequence ID" value="TDG81028.1"/>
    <property type="molecule type" value="Genomic_DNA"/>
</dbReference>
<evidence type="ECO:0000256" key="1">
    <source>
        <dbReference type="ARBA" id="ARBA00008560"/>
    </source>
</evidence>
<evidence type="ECO:0000313" key="7">
    <source>
        <dbReference type="Proteomes" id="UP000294854"/>
    </source>
</evidence>
<keyword evidence="2 5" id="KW-0689">Ribosomal protein</keyword>
<proteinExistence type="inferred from homology"/>
<dbReference type="Proteomes" id="UP000294854">
    <property type="component" value="Unassembled WGS sequence"/>
</dbReference>
<comment type="caution">
    <text evidence="6">The sequence shown here is derived from an EMBL/GenBank/DDBJ whole genome shotgun (WGS) entry which is preliminary data.</text>
</comment>
<evidence type="ECO:0000256" key="3">
    <source>
        <dbReference type="ARBA" id="ARBA00023274"/>
    </source>
</evidence>
<dbReference type="NCBIfam" id="TIGR01031">
    <property type="entry name" value="rpmF_bact"/>
    <property type="match status" value="1"/>
</dbReference>
<dbReference type="InterPro" id="IPR011332">
    <property type="entry name" value="Ribosomal_zn-bd"/>
</dbReference>
<accession>A0A4V3A4G9</accession>
<dbReference type="InterPro" id="IPR044957">
    <property type="entry name" value="Ribosomal_bL32_bact"/>
</dbReference>
<dbReference type="RefSeq" id="WP_046870603.1">
    <property type="nucleotide sequence ID" value="NZ_PUFO01000001.1"/>
</dbReference>
<dbReference type="GO" id="GO:0006412">
    <property type="term" value="P:translation"/>
    <property type="evidence" value="ECO:0007669"/>
    <property type="project" value="UniProtKB-UniRule"/>
</dbReference>
<dbReference type="InterPro" id="IPR002677">
    <property type="entry name" value="Ribosomal_bL32"/>
</dbReference>
<keyword evidence="3 5" id="KW-0687">Ribonucleoprotein</keyword>
<sequence length="59" mass="6995">MATPARRQSKSRKRKRRATQKLMLPAIHWDNQLQEYVLSHHVSLSGYYHGKQVIHKSLK</sequence>
<dbReference type="HAMAP" id="MF_00340">
    <property type="entry name" value="Ribosomal_bL32"/>
    <property type="match status" value="1"/>
</dbReference>
<reference evidence="6 7" key="1">
    <citation type="journal article" date="2019" name="Appl. Microbiol. Biotechnol.">
        <title>Uncovering carbohydrate metabolism through a genotype-phenotype association study of 56 lactic acid bacteria genomes.</title>
        <authorList>
            <person name="Buron-Moles G."/>
            <person name="Chailyan A."/>
            <person name="Dolejs I."/>
            <person name="Forster J."/>
            <person name="Miks M.H."/>
        </authorList>
    </citation>
    <scope>NUCLEOTIDE SEQUENCE [LARGE SCALE GENOMIC DNA]</scope>
    <source>
        <strain evidence="6 7">ATCC 49373</strain>
    </source>
</reference>
<evidence type="ECO:0000256" key="2">
    <source>
        <dbReference type="ARBA" id="ARBA00022980"/>
    </source>
</evidence>